<dbReference type="GO" id="GO:0046872">
    <property type="term" value="F:metal ion binding"/>
    <property type="evidence" value="ECO:0007669"/>
    <property type="project" value="UniProtKB-KW"/>
</dbReference>
<keyword evidence="5" id="KW-1185">Reference proteome</keyword>
<gene>
    <name evidence="4" type="ORF">DAPPUDRAFT_325271</name>
</gene>
<protein>
    <recommendedName>
        <fullName evidence="3">DDE Tnp4 domain-containing protein</fullName>
    </recommendedName>
</protein>
<evidence type="ECO:0000313" key="4">
    <source>
        <dbReference type="EMBL" id="EFX73468.1"/>
    </source>
</evidence>
<dbReference type="InParanoid" id="E9H483"/>
<keyword evidence="2" id="KW-0479">Metal-binding</keyword>
<dbReference type="HOGENOM" id="CLU_1983821_0_0_1"/>
<comment type="cofactor">
    <cofactor evidence="1">
        <name>a divalent metal cation</name>
        <dbReference type="ChEBI" id="CHEBI:60240"/>
    </cofactor>
</comment>
<accession>E9H483</accession>
<dbReference type="AlphaFoldDB" id="E9H483"/>
<dbReference type="OrthoDB" id="6734249at2759"/>
<dbReference type="KEGG" id="dpx:DAPPUDRAFT_325271"/>
<feature type="domain" description="DDE Tnp4" evidence="3">
    <location>
        <begin position="47"/>
        <end position="124"/>
    </location>
</feature>
<sequence>MSDFSKSPNWFALPFSSTPAGISTHARFLKSFTFAPSETGKQNFEYDARVFRNSSLSRAIGPKLIGTDNHLIADPAYKLLAQVLTPFRNRGQLEQHKLELNRVLKSDRHIVERAFGLLKMKWGRLN</sequence>
<name>E9H483_DAPPU</name>
<dbReference type="EMBL" id="GL732590">
    <property type="protein sequence ID" value="EFX73468.1"/>
    <property type="molecule type" value="Genomic_DNA"/>
</dbReference>
<dbReference type="Proteomes" id="UP000000305">
    <property type="component" value="Unassembled WGS sequence"/>
</dbReference>
<evidence type="ECO:0000259" key="3">
    <source>
        <dbReference type="Pfam" id="PF13359"/>
    </source>
</evidence>
<dbReference type="PhylomeDB" id="E9H483"/>
<proteinExistence type="predicted"/>
<dbReference type="Pfam" id="PF13359">
    <property type="entry name" value="DDE_Tnp_4"/>
    <property type="match status" value="1"/>
</dbReference>
<reference evidence="4 5" key="1">
    <citation type="journal article" date="2011" name="Science">
        <title>The ecoresponsive genome of Daphnia pulex.</title>
        <authorList>
            <person name="Colbourne J.K."/>
            <person name="Pfrender M.E."/>
            <person name="Gilbert D."/>
            <person name="Thomas W.K."/>
            <person name="Tucker A."/>
            <person name="Oakley T.H."/>
            <person name="Tokishita S."/>
            <person name="Aerts A."/>
            <person name="Arnold G.J."/>
            <person name="Basu M.K."/>
            <person name="Bauer D.J."/>
            <person name="Caceres C.E."/>
            <person name="Carmel L."/>
            <person name="Casola C."/>
            <person name="Choi J.H."/>
            <person name="Detter J.C."/>
            <person name="Dong Q."/>
            <person name="Dusheyko S."/>
            <person name="Eads B.D."/>
            <person name="Frohlich T."/>
            <person name="Geiler-Samerotte K.A."/>
            <person name="Gerlach D."/>
            <person name="Hatcher P."/>
            <person name="Jogdeo S."/>
            <person name="Krijgsveld J."/>
            <person name="Kriventseva E.V."/>
            <person name="Kultz D."/>
            <person name="Laforsch C."/>
            <person name="Lindquist E."/>
            <person name="Lopez J."/>
            <person name="Manak J.R."/>
            <person name="Muller J."/>
            <person name="Pangilinan J."/>
            <person name="Patwardhan R.P."/>
            <person name="Pitluck S."/>
            <person name="Pritham E.J."/>
            <person name="Rechtsteiner A."/>
            <person name="Rho M."/>
            <person name="Rogozin I.B."/>
            <person name="Sakarya O."/>
            <person name="Salamov A."/>
            <person name="Schaack S."/>
            <person name="Shapiro H."/>
            <person name="Shiga Y."/>
            <person name="Skalitzky C."/>
            <person name="Smith Z."/>
            <person name="Souvorov A."/>
            <person name="Sung W."/>
            <person name="Tang Z."/>
            <person name="Tsuchiya D."/>
            <person name="Tu H."/>
            <person name="Vos H."/>
            <person name="Wang M."/>
            <person name="Wolf Y.I."/>
            <person name="Yamagata H."/>
            <person name="Yamada T."/>
            <person name="Ye Y."/>
            <person name="Shaw J.R."/>
            <person name="Andrews J."/>
            <person name="Crease T.J."/>
            <person name="Tang H."/>
            <person name="Lucas S.M."/>
            <person name="Robertson H.M."/>
            <person name="Bork P."/>
            <person name="Koonin E.V."/>
            <person name="Zdobnov E.M."/>
            <person name="Grigoriev I.V."/>
            <person name="Lynch M."/>
            <person name="Boore J.L."/>
        </authorList>
    </citation>
    <scope>NUCLEOTIDE SEQUENCE [LARGE SCALE GENOMIC DNA]</scope>
</reference>
<organism evidence="4 5">
    <name type="scientific">Daphnia pulex</name>
    <name type="common">Water flea</name>
    <dbReference type="NCBI Taxonomy" id="6669"/>
    <lineage>
        <taxon>Eukaryota</taxon>
        <taxon>Metazoa</taxon>
        <taxon>Ecdysozoa</taxon>
        <taxon>Arthropoda</taxon>
        <taxon>Crustacea</taxon>
        <taxon>Branchiopoda</taxon>
        <taxon>Diplostraca</taxon>
        <taxon>Cladocera</taxon>
        <taxon>Anomopoda</taxon>
        <taxon>Daphniidae</taxon>
        <taxon>Daphnia</taxon>
    </lineage>
</organism>
<evidence type="ECO:0000256" key="1">
    <source>
        <dbReference type="ARBA" id="ARBA00001968"/>
    </source>
</evidence>
<dbReference type="InterPro" id="IPR027806">
    <property type="entry name" value="HARBI1_dom"/>
</dbReference>
<evidence type="ECO:0000313" key="5">
    <source>
        <dbReference type="Proteomes" id="UP000000305"/>
    </source>
</evidence>
<evidence type="ECO:0000256" key="2">
    <source>
        <dbReference type="ARBA" id="ARBA00022723"/>
    </source>
</evidence>